<protein>
    <submittedName>
        <fullName evidence="2">Uncharacterized protein</fullName>
    </submittedName>
</protein>
<feature type="region of interest" description="Disordered" evidence="1">
    <location>
        <begin position="162"/>
        <end position="190"/>
    </location>
</feature>
<keyword evidence="3" id="KW-1185">Reference proteome</keyword>
<evidence type="ECO:0000256" key="1">
    <source>
        <dbReference type="SAM" id="MobiDB-lite"/>
    </source>
</evidence>
<evidence type="ECO:0000313" key="2">
    <source>
        <dbReference type="EMBL" id="KAL2519094.1"/>
    </source>
</evidence>
<feature type="region of interest" description="Disordered" evidence="1">
    <location>
        <begin position="233"/>
        <end position="256"/>
    </location>
</feature>
<comment type="caution">
    <text evidence="2">The sequence shown here is derived from an EMBL/GenBank/DDBJ whole genome shotgun (WGS) entry which is preliminary data.</text>
</comment>
<gene>
    <name evidence="2" type="ORF">Adt_15341</name>
</gene>
<dbReference type="EMBL" id="JBFOLK010000004">
    <property type="protein sequence ID" value="KAL2519094.1"/>
    <property type="molecule type" value="Genomic_DNA"/>
</dbReference>
<dbReference type="Proteomes" id="UP001604336">
    <property type="component" value="Unassembled WGS sequence"/>
</dbReference>
<organism evidence="2 3">
    <name type="scientific">Abeliophyllum distichum</name>
    <dbReference type="NCBI Taxonomy" id="126358"/>
    <lineage>
        <taxon>Eukaryota</taxon>
        <taxon>Viridiplantae</taxon>
        <taxon>Streptophyta</taxon>
        <taxon>Embryophyta</taxon>
        <taxon>Tracheophyta</taxon>
        <taxon>Spermatophyta</taxon>
        <taxon>Magnoliopsida</taxon>
        <taxon>eudicotyledons</taxon>
        <taxon>Gunneridae</taxon>
        <taxon>Pentapetalae</taxon>
        <taxon>asterids</taxon>
        <taxon>lamiids</taxon>
        <taxon>Lamiales</taxon>
        <taxon>Oleaceae</taxon>
        <taxon>Forsythieae</taxon>
        <taxon>Abeliophyllum</taxon>
    </lineage>
</organism>
<reference evidence="3" key="1">
    <citation type="submission" date="2024-07" db="EMBL/GenBank/DDBJ databases">
        <title>Two chromosome-level genome assemblies of Korean endemic species Abeliophyllum distichum and Forsythia ovata (Oleaceae).</title>
        <authorList>
            <person name="Jang H."/>
        </authorList>
    </citation>
    <scope>NUCLEOTIDE SEQUENCE [LARGE SCALE GENOMIC DNA]</scope>
</reference>
<feature type="compositionally biased region" description="Polar residues" evidence="1">
    <location>
        <begin position="164"/>
        <end position="176"/>
    </location>
</feature>
<dbReference type="AlphaFoldDB" id="A0ABD1U295"/>
<name>A0ABD1U295_9LAMI</name>
<sequence length="323" mass="35364">MEGVLPIRGVDGSTGEAIPIDAAPSLREVDDLFRANVVRWAALDVPSIMIEEDLTKLREAYRIPTDIELMLPGPNERACFLRRGCTALHLNAFVSGMILPLHPMFLRILRAYGLAPTQTIYQPKKLPKKKGREEETGVRVVDDPEPDLDVSNFYGIAVSRSRRNVSGETSTTNARSFNEAEAQGSGTRLRRRYLVEEGSSQPKKKTVELVDNYAVCTPQPLQRTLSVNPSGEVVLDSPPRVDPVSGGPGVGPFDSKKKLGELIGPLGSRISNDTLKNVPFFPSIGAQAVKKYFTPKWEEFASHGELEDVLEAGLVAAVRTTSL</sequence>
<proteinExistence type="predicted"/>
<evidence type="ECO:0000313" key="3">
    <source>
        <dbReference type="Proteomes" id="UP001604336"/>
    </source>
</evidence>
<accession>A0ABD1U295</accession>